<reference evidence="7 8" key="1">
    <citation type="submission" date="2020-07" db="EMBL/GenBank/DDBJ databases">
        <title>Complete genome sequence for Sandaracinobacter sp. M6.</title>
        <authorList>
            <person name="Tang Y."/>
            <person name="Liu Q."/>
            <person name="Guo Z."/>
            <person name="Lei P."/>
            <person name="Huang B."/>
        </authorList>
    </citation>
    <scope>NUCLEOTIDE SEQUENCE [LARGE SCALE GENOMIC DNA]</scope>
    <source>
        <strain evidence="7 8">M6</strain>
    </source>
</reference>
<dbReference type="PROSITE" id="PS00211">
    <property type="entry name" value="ABC_TRANSPORTER_1"/>
    <property type="match status" value="1"/>
</dbReference>
<evidence type="ECO:0000313" key="8">
    <source>
        <dbReference type="Proteomes" id="UP000515292"/>
    </source>
</evidence>
<dbReference type="Gene3D" id="3.40.50.300">
    <property type="entry name" value="P-loop containing nucleotide triphosphate hydrolases"/>
    <property type="match status" value="1"/>
</dbReference>
<dbReference type="InterPro" id="IPR027417">
    <property type="entry name" value="P-loop_NTPase"/>
</dbReference>
<dbReference type="InterPro" id="IPR003593">
    <property type="entry name" value="AAA+_ATPase"/>
</dbReference>
<evidence type="ECO:0000256" key="4">
    <source>
        <dbReference type="ARBA" id="ARBA00022967"/>
    </source>
</evidence>
<keyword evidence="2" id="KW-0547">Nucleotide-binding</keyword>
<proteinExistence type="predicted"/>
<dbReference type="PANTHER" id="PTHR42794:SF1">
    <property type="entry name" value="HEMIN IMPORT ATP-BINDING PROTEIN HMUV"/>
    <property type="match status" value="1"/>
</dbReference>
<gene>
    <name evidence="7" type="ORF">H3309_05505</name>
</gene>
<dbReference type="InterPro" id="IPR003439">
    <property type="entry name" value="ABC_transporter-like_ATP-bd"/>
</dbReference>
<comment type="function">
    <text evidence="5">Part of the ABC transporter complex HmuTUV involved in hemin import. Responsible for energy coupling to the transport system.</text>
</comment>
<dbReference type="SUPFAM" id="SSF52540">
    <property type="entry name" value="P-loop containing nucleoside triphosphate hydrolases"/>
    <property type="match status" value="1"/>
</dbReference>
<keyword evidence="8" id="KW-1185">Reference proteome</keyword>
<evidence type="ECO:0000313" key="7">
    <source>
        <dbReference type="EMBL" id="QMW23928.1"/>
    </source>
</evidence>
<dbReference type="PROSITE" id="PS50893">
    <property type="entry name" value="ABC_TRANSPORTER_2"/>
    <property type="match status" value="1"/>
</dbReference>
<dbReference type="Pfam" id="PF00005">
    <property type="entry name" value="ABC_tran"/>
    <property type="match status" value="1"/>
</dbReference>
<sequence>MLTAHKLHLNLGGTPVLHGLTAAFTPGRITVILGPNGAGKSSLLACLAGLTPPTSGRLTLDDQPISSLGPRDRARRIGLLPQVAELHWNISVAALVALGRLPHAGRFGLTAADHAAIAAALAATDTAHLAARPALNLSGGERARVLLARVLAGQPRWLLADEPLASLDPAHALDILGHLRASADAGTGVVLVLHDLAQAARIADDVLLMRAGRIAAHGPATAVLTPEALGPAYGVTLSDNLTPLARLR</sequence>
<protein>
    <submittedName>
        <fullName evidence="7">ABC transporter ATP-binding protein</fullName>
    </submittedName>
</protein>
<organism evidence="7 8">
    <name type="scientific">Sandaracinobacteroides saxicola</name>
    <dbReference type="NCBI Taxonomy" id="2759707"/>
    <lineage>
        <taxon>Bacteria</taxon>
        <taxon>Pseudomonadati</taxon>
        <taxon>Pseudomonadota</taxon>
        <taxon>Alphaproteobacteria</taxon>
        <taxon>Sphingomonadales</taxon>
        <taxon>Sphingosinicellaceae</taxon>
        <taxon>Sandaracinobacteroides</taxon>
    </lineage>
</organism>
<dbReference type="InterPro" id="IPR017871">
    <property type="entry name" value="ABC_transporter-like_CS"/>
</dbReference>
<evidence type="ECO:0000256" key="5">
    <source>
        <dbReference type="ARBA" id="ARBA00037066"/>
    </source>
</evidence>
<dbReference type="SMART" id="SM00382">
    <property type="entry name" value="AAA"/>
    <property type="match status" value="1"/>
</dbReference>
<dbReference type="AlphaFoldDB" id="A0A7G5IKN6"/>
<evidence type="ECO:0000256" key="1">
    <source>
        <dbReference type="ARBA" id="ARBA00022448"/>
    </source>
</evidence>
<dbReference type="PANTHER" id="PTHR42794">
    <property type="entry name" value="HEMIN IMPORT ATP-BINDING PROTEIN HMUV"/>
    <property type="match status" value="1"/>
</dbReference>
<dbReference type="CDD" id="cd03214">
    <property type="entry name" value="ABC_Iron-Siderophores_B12_Hemin"/>
    <property type="match status" value="1"/>
</dbReference>
<dbReference type="GO" id="GO:0016887">
    <property type="term" value="F:ATP hydrolysis activity"/>
    <property type="evidence" value="ECO:0007669"/>
    <property type="project" value="InterPro"/>
</dbReference>
<dbReference type="GO" id="GO:0005524">
    <property type="term" value="F:ATP binding"/>
    <property type="evidence" value="ECO:0007669"/>
    <property type="project" value="UniProtKB-KW"/>
</dbReference>
<keyword evidence="4" id="KW-1278">Translocase</keyword>
<dbReference type="EMBL" id="CP059851">
    <property type="protein sequence ID" value="QMW23928.1"/>
    <property type="molecule type" value="Genomic_DNA"/>
</dbReference>
<feature type="domain" description="ABC transporter" evidence="6">
    <location>
        <begin position="2"/>
        <end position="236"/>
    </location>
</feature>
<evidence type="ECO:0000256" key="3">
    <source>
        <dbReference type="ARBA" id="ARBA00022840"/>
    </source>
</evidence>
<accession>A0A7G5IKN6</accession>
<dbReference type="KEGG" id="sand:H3309_05505"/>
<dbReference type="RefSeq" id="WP_182297751.1">
    <property type="nucleotide sequence ID" value="NZ_CP059851.1"/>
</dbReference>
<keyword evidence="3 7" id="KW-0067">ATP-binding</keyword>
<name>A0A7G5IKN6_9SPHN</name>
<keyword evidence="1" id="KW-0813">Transport</keyword>
<dbReference type="Proteomes" id="UP000515292">
    <property type="component" value="Chromosome"/>
</dbReference>
<evidence type="ECO:0000256" key="2">
    <source>
        <dbReference type="ARBA" id="ARBA00022741"/>
    </source>
</evidence>
<evidence type="ECO:0000259" key="6">
    <source>
        <dbReference type="PROSITE" id="PS50893"/>
    </source>
</evidence>